<name>A0A0F9JFJ5_9ZZZZ</name>
<dbReference type="InterPro" id="IPR010181">
    <property type="entry name" value="CGCAxxGCC_motif"/>
</dbReference>
<comment type="caution">
    <text evidence="1">The sequence shown here is derived from an EMBL/GenBank/DDBJ whole genome shotgun (WGS) entry which is preliminary data.</text>
</comment>
<dbReference type="Pfam" id="PF09719">
    <property type="entry name" value="C_GCAxxG_C_C"/>
    <property type="match status" value="1"/>
</dbReference>
<reference evidence="1" key="1">
    <citation type="journal article" date="2015" name="Nature">
        <title>Complex archaea that bridge the gap between prokaryotes and eukaryotes.</title>
        <authorList>
            <person name="Spang A."/>
            <person name="Saw J.H."/>
            <person name="Jorgensen S.L."/>
            <person name="Zaremba-Niedzwiedzka K."/>
            <person name="Martijn J."/>
            <person name="Lind A.E."/>
            <person name="van Eijk R."/>
            <person name="Schleper C."/>
            <person name="Guy L."/>
            <person name="Ettema T.J."/>
        </authorList>
    </citation>
    <scope>NUCLEOTIDE SEQUENCE</scope>
</reference>
<evidence type="ECO:0000313" key="1">
    <source>
        <dbReference type="EMBL" id="KKM68368.1"/>
    </source>
</evidence>
<organism evidence="1">
    <name type="scientific">marine sediment metagenome</name>
    <dbReference type="NCBI Taxonomy" id="412755"/>
    <lineage>
        <taxon>unclassified sequences</taxon>
        <taxon>metagenomes</taxon>
        <taxon>ecological metagenomes</taxon>
    </lineage>
</organism>
<proteinExistence type="predicted"/>
<sequence>MGDDLYAKFDEKIKELKEKLPNMVSGANCAELTLTSVLEILGLQDHVYNNLIIPFGGGFGGYKSKKGWMGPCGSVSGGCAATGVILAGKKKMTNELRPMAYFKSSKFATEFEKEFGSVVCSELCGYDLSDPNNFVEYQKNNTWANTCNTFVIWAVDAVRTIMQKELSNWDL</sequence>
<dbReference type="AlphaFoldDB" id="A0A0F9JFJ5"/>
<dbReference type="EMBL" id="LAZR01010179">
    <property type="protein sequence ID" value="KKM68368.1"/>
    <property type="molecule type" value="Genomic_DNA"/>
</dbReference>
<protein>
    <recommendedName>
        <fullName evidence="2">C_GCAxxG_C_C family protein</fullName>
    </recommendedName>
</protein>
<accession>A0A0F9JFJ5</accession>
<evidence type="ECO:0008006" key="2">
    <source>
        <dbReference type="Google" id="ProtNLM"/>
    </source>
</evidence>
<gene>
    <name evidence="1" type="ORF">LCGC14_1461570</name>
</gene>